<name>A0ABS6G612_9FIRM</name>
<keyword evidence="2" id="KW-1185">Reference proteome</keyword>
<dbReference type="EMBL" id="JAHLQK010000006">
    <property type="protein sequence ID" value="MBU5677808.1"/>
    <property type="molecule type" value="Genomic_DNA"/>
</dbReference>
<sequence>MVKKRVDIFTLQGMMGHKNITTTRQYMFLNKDGIILNKDDIDVVVLIEEDDENKNTINYKYFSSNDNR</sequence>
<protein>
    <recommendedName>
        <fullName evidence="3">Phage integrase family protein</fullName>
    </recommendedName>
</protein>
<gene>
    <name evidence="1" type="ORF">KQI88_15425</name>
</gene>
<evidence type="ECO:0008006" key="3">
    <source>
        <dbReference type="Google" id="ProtNLM"/>
    </source>
</evidence>
<accession>A0ABS6G612</accession>
<reference evidence="1 2" key="1">
    <citation type="submission" date="2021-06" db="EMBL/GenBank/DDBJ databases">
        <authorList>
            <person name="Sun Q."/>
            <person name="Li D."/>
        </authorList>
    </citation>
    <scope>NUCLEOTIDE SEQUENCE [LARGE SCALE GENOMIC DNA]</scope>
    <source>
        <strain evidence="1 2">MSJ-5</strain>
    </source>
</reference>
<organism evidence="1 2">
    <name type="scientific">Alkaliphilus flagellatus</name>
    <dbReference type="NCBI Taxonomy" id="2841507"/>
    <lineage>
        <taxon>Bacteria</taxon>
        <taxon>Bacillati</taxon>
        <taxon>Bacillota</taxon>
        <taxon>Clostridia</taxon>
        <taxon>Peptostreptococcales</taxon>
        <taxon>Natronincolaceae</taxon>
        <taxon>Alkaliphilus</taxon>
    </lineage>
</organism>
<proteinExistence type="predicted"/>
<evidence type="ECO:0000313" key="2">
    <source>
        <dbReference type="Proteomes" id="UP000779508"/>
    </source>
</evidence>
<comment type="caution">
    <text evidence="1">The sequence shown here is derived from an EMBL/GenBank/DDBJ whole genome shotgun (WGS) entry which is preliminary data.</text>
</comment>
<dbReference type="Proteomes" id="UP000779508">
    <property type="component" value="Unassembled WGS sequence"/>
</dbReference>
<evidence type="ECO:0000313" key="1">
    <source>
        <dbReference type="EMBL" id="MBU5677808.1"/>
    </source>
</evidence>